<sequence>MPNERKNRPVSTDKLRDSPYQCSTGHSKQSLNKYPLESCRPYMCDTRYRDSNCFDQFKKSLSDVQMSGSLTSKSRPSFSLIEEIQPSAIISESLTPIVITETSLTTENVVKAKSKLLCPLCSREVNGTVVVDAARSFMNTKLRSCASETCDFSGTYADLRKHARNVHLFARPLEVDPERQRDWRRMERQRDFRDLLSESSSHYTFSLFNGNVEEFLEIDKKEENFLKECY</sequence>
<evidence type="ECO:0000313" key="2">
    <source>
        <dbReference type="EMBL" id="GFA05494.1"/>
    </source>
</evidence>
<comment type="caution">
    <text evidence="2">The sequence shown here is derived from an EMBL/GenBank/DDBJ whole genome shotgun (WGS) entry which is preliminary data.</text>
</comment>
<feature type="compositionally biased region" description="Polar residues" evidence="1">
    <location>
        <begin position="20"/>
        <end position="29"/>
    </location>
</feature>
<dbReference type="PANTHER" id="PTHR31197">
    <property type="entry name" value="OS01G0612600 PROTEIN"/>
    <property type="match status" value="1"/>
</dbReference>
<gene>
    <name evidence="2" type="ORF">Tci_577466</name>
</gene>
<dbReference type="AlphaFoldDB" id="A0A699J252"/>
<proteinExistence type="predicted"/>
<reference evidence="2" key="1">
    <citation type="journal article" date="2019" name="Sci. Rep.">
        <title>Draft genome of Tanacetum cinerariifolium, the natural source of mosquito coil.</title>
        <authorList>
            <person name="Yamashiro T."/>
            <person name="Shiraishi A."/>
            <person name="Satake H."/>
            <person name="Nakayama K."/>
        </authorList>
    </citation>
    <scope>NUCLEOTIDE SEQUENCE</scope>
</reference>
<dbReference type="EMBL" id="BKCJ010361996">
    <property type="protein sequence ID" value="GFA05494.1"/>
    <property type="molecule type" value="Genomic_DNA"/>
</dbReference>
<accession>A0A699J252</accession>
<dbReference type="InterPro" id="IPR012866">
    <property type="entry name" value="DUF1644"/>
</dbReference>
<evidence type="ECO:0000256" key="1">
    <source>
        <dbReference type="SAM" id="MobiDB-lite"/>
    </source>
</evidence>
<feature type="region of interest" description="Disordered" evidence="1">
    <location>
        <begin position="1"/>
        <end position="29"/>
    </location>
</feature>
<dbReference type="PANTHER" id="PTHR31197:SF42">
    <property type="entry name" value="ZINC FINGER, RING_FYVE_PHD-TYPE-RELATED"/>
    <property type="match status" value="1"/>
</dbReference>
<dbReference type="Pfam" id="PF07800">
    <property type="entry name" value="DUF1644"/>
    <property type="match status" value="1"/>
</dbReference>
<name>A0A699J252_TANCI</name>
<organism evidence="2">
    <name type="scientific">Tanacetum cinerariifolium</name>
    <name type="common">Dalmatian daisy</name>
    <name type="synonym">Chrysanthemum cinerariifolium</name>
    <dbReference type="NCBI Taxonomy" id="118510"/>
    <lineage>
        <taxon>Eukaryota</taxon>
        <taxon>Viridiplantae</taxon>
        <taxon>Streptophyta</taxon>
        <taxon>Embryophyta</taxon>
        <taxon>Tracheophyta</taxon>
        <taxon>Spermatophyta</taxon>
        <taxon>Magnoliopsida</taxon>
        <taxon>eudicotyledons</taxon>
        <taxon>Gunneridae</taxon>
        <taxon>Pentapetalae</taxon>
        <taxon>asterids</taxon>
        <taxon>campanulids</taxon>
        <taxon>Asterales</taxon>
        <taxon>Asteraceae</taxon>
        <taxon>Asteroideae</taxon>
        <taxon>Anthemideae</taxon>
        <taxon>Anthemidinae</taxon>
        <taxon>Tanacetum</taxon>
    </lineage>
</organism>
<feature type="compositionally biased region" description="Basic and acidic residues" evidence="1">
    <location>
        <begin position="1"/>
        <end position="17"/>
    </location>
</feature>
<protein>
    <submittedName>
        <fullName evidence="2">Uncharacterized protein</fullName>
    </submittedName>
</protein>